<dbReference type="AlphaFoldDB" id="A0A2U3AJJ6"/>
<name>A0A2U3AJJ6_9BACL</name>
<reference evidence="2 3" key="1">
    <citation type="submission" date="2018-05" db="EMBL/GenBank/DDBJ databases">
        <title>Kurthia sibirica genome sequence.</title>
        <authorList>
            <person name="Maclea K.S."/>
            <person name="Goen A.E."/>
        </authorList>
    </citation>
    <scope>NUCLEOTIDE SEQUENCE [LARGE SCALE GENOMIC DNA]</scope>
    <source>
        <strain evidence="2 3">ATCC 49154</strain>
    </source>
</reference>
<dbReference type="InterPro" id="IPR024623">
    <property type="entry name" value="YtxH"/>
</dbReference>
<evidence type="ECO:0000256" key="1">
    <source>
        <dbReference type="SAM" id="Coils"/>
    </source>
</evidence>
<feature type="coiled-coil region" evidence="1">
    <location>
        <begin position="94"/>
        <end position="121"/>
    </location>
</feature>
<dbReference type="RefSeq" id="WP_109306759.1">
    <property type="nucleotide sequence ID" value="NZ_BJUF01000009.1"/>
</dbReference>
<evidence type="ECO:0000313" key="3">
    <source>
        <dbReference type="Proteomes" id="UP000245938"/>
    </source>
</evidence>
<dbReference type="PANTHER" id="PTHR35792">
    <property type="entry name" value="GENERAL STRESS PROTEIN"/>
    <property type="match status" value="1"/>
</dbReference>
<dbReference type="EMBL" id="QFVR01000018">
    <property type="protein sequence ID" value="PWI24654.1"/>
    <property type="molecule type" value="Genomic_DNA"/>
</dbReference>
<accession>A0A2U3AJJ6</accession>
<proteinExistence type="predicted"/>
<dbReference type="PANTHER" id="PTHR35792:SF3">
    <property type="entry name" value="IG HYPOTHETICAL 17707"/>
    <property type="match status" value="1"/>
</dbReference>
<sequence>MNAKTFIIGLGTGLIAGTAAVLFTTPQSGKELQQTIKDRKISANEVKDEFKGRLQSIKDSIDMIKNEAKTTLPSTMAALKESVATFQEETAPNQERLKLHLEELQKAANDISVEIDTLKKRQTKE</sequence>
<organism evidence="2 3">
    <name type="scientific">Kurthia sibirica</name>
    <dbReference type="NCBI Taxonomy" id="202750"/>
    <lineage>
        <taxon>Bacteria</taxon>
        <taxon>Bacillati</taxon>
        <taxon>Bacillota</taxon>
        <taxon>Bacilli</taxon>
        <taxon>Bacillales</taxon>
        <taxon>Caryophanaceae</taxon>
        <taxon>Kurthia</taxon>
    </lineage>
</organism>
<evidence type="ECO:0008006" key="4">
    <source>
        <dbReference type="Google" id="ProtNLM"/>
    </source>
</evidence>
<dbReference type="Pfam" id="PF12732">
    <property type="entry name" value="YtxH"/>
    <property type="match status" value="1"/>
</dbReference>
<dbReference type="OrthoDB" id="2989636at2"/>
<keyword evidence="1" id="KW-0175">Coiled coil</keyword>
<evidence type="ECO:0000313" key="2">
    <source>
        <dbReference type="EMBL" id="PWI24654.1"/>
    </source>
</evidence>
<comment type="caution">
    <text evidence="2">The sequence shown here is derived from an EMBL/GenBank/DDBJ whole genome shotgun (WGS) entry which is preliminary data.</text>
</comment>
<dbReference type="InterPro" id="IPR052928">
    <property type="entry name" value="Desiccation-related_membrane"/>
</dbReference>
<dbReference type="Proteomes" id="UP000245938">
    <property type="component" value="Unassembled WGS sequence"/>
</dbReference>
<protein>
    <recommendedName>
        <fullName evidence="4">YtxH domain-containing protein</fullName>
    </recommendedName>
</protein>
<gene>
    <name evidence="2" type="ORF">DEX24_12570</name>
</gene>
<keyword evidence="3" id="KW-1185">Reference proteome</keyword>